<evidence type="ECO:0000259" key="6">
    <source>
        <dbReference type="Pfam" id="PF13439"/>
    </source>
</evidence>
<dbReference type="EMBL" id="JAVDVX010000001">
    <property type="protein sequence ID" value="MDR7088670.1"/>
    <property type="molecule type" value="Genomic_DNA"/>
</dbReference>
<feature type="domain" description="Glycosyltransferase subfamily 4-like N-terminal" evidence="6">
    <location>
        <begin position="17"/>
        <end position="173"/>
    </location>
</feature>
<evidence type="ECO:0000256" key="4">
    <source>
        <dbReference type="SAM" id="Phobius"/>
    </source>
</evidence>
<dbReference type="Proteomes" id="UP001253595">
    <property type="component" value="Unassembled WGS sequence"/>
</dbReference>
<dbReference type="Pfam" id="PF13439">
    <property type="entry name" value="Glyco_transf_4"/>
    <property type="match status" value="1"/>
</dbReference>
<evidence type="ECO:0000256" key="3">
    <source>
        <dbReference type="ARBA" id="ARBA00022679"/>
    </source>
</evidence>
<dbReference type="PANTHER" id="PTHR12526">
    <property type="entry name" value="GLYCOSYLTRANSFERASE"/>
    <property type="match status" value="1"/>
</dbReference>
<keyword evidence="4" id="KW-1133">Transmembrane helix</keyword>
<keyword evidence="4" id="KW-0812">Transmembrane</keyword>
<name>A0ABU1UU40_9GAMM</name>
<protein>
    <submittedName>
        <fullName evidence="7">Glycosyltransferase involved in cell wall biosynthesis</fullName>
    </submittedName>
</protein>
<dbReference type="RefSeq" id="WP_310068593.1">
    <property type="nucleotide sequence ID" value="NZ_JAVDVX010000001.1"/>
</dbReference>
<keyword evidence="2" id="KW-0328">Glycosyltransferase</keyword>
<comment type="similarity">
    <text evidence="1">Belongs to the glycosyltransferase group 1 family. Glycosyltransferase 4 subfamily.</text>
</comment>
<evidence type="ECO:0000313" key="8">
    <source>
        <dbReference type="Proteomes" id="UP001253595"/>
    </source>
</evidence>
<dbReference type="Gene3D" id="3.40.50.2000">
    <property type="entry name" value="Glycogen Phosphorylase B"/>
    <property type="match status" value="2"/>
</dbReference>
<reference evidence="7 8" key="1">
    <citation type="submission" date="2023-07" db="EMBL/GenBank/DDBJ databases">
        <title>Sorghum-associated microbial communities from plants grown in Nebraska, USA.</title>
        <authorList>
            <person name="Schachtman D."/>
        </authorList>
    </citation>
    <scope>NUCLEOTIDE SEQUENCE [LARGE SCALE GENOMIC DNA]</scope>
    <source>
        <strain evidence="7 8">BE190</strain>
    </source>
</reference>
<sequence length="373" mass="41592">MTDKKHTIIHAIDTTGPGGAETVFLDIAQQLQLENYDNLAIIKGPGWVEAQLKQRSIRYHILKPYGFFAIPYYWQLYKLLKRENAALVHAHLLGSTLTYSILCLFMRIPLIATLHGRVDINPNERFVAIKQKIMRMGVSQLIAVSRDLAQYIQARGLFSANAIAVIYNGVEQQRYHTKMTGRLRSELNIPADAILIGSLGNIRPAKNYQALIDAVAELKNPKLHFVIAGHQKKDLMEQLNEQMHRLGVTAQMHFIGFYDNTPEFLAQMDLFVLSSSSEGFSIATIEAMASHLPVIATRCGGPEEILTHNSTGYLVPVNSPVELAAAIKYLLSNPGEAARLARAGYEHMCNTFSLSVMLSAYKKHYSKLLGIST</sequence>
<gene>
    <name evidence="7" type="ORF">J2X05_000673</name>
</gene>
<evidence type="ECO:0000313" key="7">
    <source>
        <dbReference type="EMBL" id="MDR7088670.1"/>
    </source>
</evidence>
<evidence type="ECO:0000256" key="2">
    <source>
        <dbReference type="ARBA" id="ARBA00022676"/>
    </source>
</evidence>
<keyword evidence="8" id="KW-1185">Reference proteome</keyword>
<comment type="caution">
    <text evidence="7">The sequence shown here is derived from an EMBL/GenBank/DDBJ whole genome shotgun (WGS) entry which is preliminary data.</text>
</comment>
<dbReference type="PANTHER" id="PTHR12526:SF640">
    <property type="entry name" value="COLANIC ACID BIOSYNTHESIS GLYCOSYLTRANSFERASE WCAL-RELATED"/>
    <property type="match status" value="1"/>
</dbReference>
<dbReference type="Pfam" id="PF00534">
    <property type="entry name" value="Glycos_transf_1"/>
    <property type="match status" value="1"/>
</dbReference>
<dbReference type="InterPro" id="IPR028098">
    <property type="entry name" value="Glyco_trans_4-like_N"/>
</dbReference>
<organism evidence="7 8">
    <name type="scientific">Cellvibrio fibrivorans</name>
    <dbReference type="NCBI Taxonomy" id="126350"/>
    <lineage>
        <taxon>Bacteria</taxon>
        <taxon>Pseudomonadati</taxon>
        <taxon>Pseudomonadota</taxon>
        <taxon>Gammaproteobacteria</taxon>
        <taxon>Cellvibrionales</taxon>
        <taxon>Cellvibrionaceae</taxon>
        <taxon>Cellvibrio</taxon>
    </lineage>
</organism>
<feature type="domain" description="Glycosyl transferase family 1" evidence="5">
    <location>
        <begin position="183"/>
        <end position="346"/>
    </location>
</feature>
<dbReference type="CDD" id="cd03801">
    <property type="entry name" value="GT4_PimA-like"/>
    <property type="match status" value="1"/>
</dbReference>
<evidence type="ECO:0000259" key="5">
    <source>
        <dbReference type="Pfam" id="PF00534"/>
    </source>
</evidence>
<dbReference type="SUPFAM" id="SSF53756">
    <property type="entry name" value="UDP-Glycosyltransferase/glycogen phosphorylase"/>
    <property type="match status" value="1"/>
</dbReference>
<keyword evidence="3" id="KW-0808">Transferase</keyword>
<feature type="transmembrane region" description="Helical" evidence="4">
    <location>
        <begin position="86"/>
        <end position="105"/>
    </location>
</feature>
<accession>A0ABU1UU40</accession>
<proteinExistence type="inferred from homology"/>
<dbReference type="InterPro" id="IPR001296">
    <property type="entry name" value="Glyco_trans_1"/>
</dbReference>
<keyword evidence="4" id="KW-0472">Membrane</keyword>
<evidence type="ECO:0000256" key="1">
    <source>
        <dbReference type="ARBA" id="ARBA00009481"/>
    </source>
</evidence>